<dbReference type="InterPro" id="IPR012337">
    <property type="entry name" value="RNaseH-like_sf"/>
</dbReference>
<evidence type="ECO:0000313" key="1">
    <source>
        <dbReference type="EMBL" id="MBW0533852.1"/>
    </source>
</evidence>
<dbReference type="EMBL" id="AVOT02038899">
    <property type="protein sequence ID" value="MBW0533852.1"/>
    <property type="molecule type" value="Genomic_DNA"/>
</dbReference>
<accession>A0A9Q3FBF9</accession>
<gene>
    <name evidence="1" type="ORF">O181_073567</name>
</gene>
<organism evidence="1 2">
    <name type="scientific">Austropuccinia psidii MF-1</name>
    <dbReference type="NCBI Taxonomy" id="1389203"/>
    <lineage>
        <taxon>Eukaryota</taxon>
        <taxon>Fungi</taxon>
        <taxon>Dikarya</taxon>
        <taxon>Basidiomycota</taxon>
        <taxon>Pucciniomycotina</taxon>
        <taxon>Pucciniomycetes</taxon>
        <taxon>Pucciniales</taxon>
        <taxon>Sphaerophragmiaceae</taxon>
        <taxon>Austropuccinia</taxon>
    </lineage>
</organism>
<dbReference type="AlphaFoldDB" id="A0A9Q3FBF9"/>
<dbReference type="Proteomes" id="UP000765509">
    <property type="component" value="Unassembled WGS sequence"/>
</dbReference>
<dbReference type="OrthoDB" id="2273864at2759"/>
<dbReference type="GO" id="GO:0003676">
    <property type="term" value="F:nucleic acid binding"/>
    <property type="evidence" value="ECO:0007669"/>
    <property type="project" value="InterPro"/>
</dbReference>
<evidence type="ECO:0000313" key="2">
    <source>
        <dbReference type="Proteomes" id="UP000765509"/>
    </source>
</evidence>
<reference evidence="1" key="1">
    <citation type="submission" date="2021-03" db="EMBL/GenBank/DDBJ databases">
        <title>Draft genome sequence of rust myrtle Austropuccinia psidii MF-1, a brazilian biotype.</title>
        <authorList>
            <person name="Quecine M.C."/>
            <person name="Pachon D.M.R."/>
            <person name="Bonatelli M.L."/>
            <person name="Correr F.H."/>
            <person name="Franceschini L.M."/>
            <person name="Leite T.F."/>
            <person name="Margarido G.R.A."/>
            <person name="Almeida C.A."/>
            <person name="Ferrarezi J.A."/>
            <person name="Labate C.A."/>
        </authorList>
    </citation>
    <scope>NUCLEOTIDE SEQUENCE</scope>
    <source>
        <strain evidence="1">MF-1</strain>
    </source>
</reference>
<dbReference type="InterPro" id="IPR036397">
    <property type="entry name" value="RNaseH_sf"/>
</dbReference>
<dbReference type="Gene3D" id="3.30.420.10">
    <property type="entry name" value="Ribonuclease H-like superfamily/Ribonuclease H"/>
    <property type="match status" value="1"/>
</dbReference>
<keyword evidence="2" id="KW-1185">Reference proteome</keyword>
<comment type="caution">
    <text evidence="1">The sequence shown here is derived from an EMBL/GenBank/DDBJ whole genome shotgun (WGS) entry which is preliminary data.</text>
</comment>
<name>A0A9Q3FBF9_9BASI</name>
<sequence length="152" mass="17266">MMIRIQEPKSLRKIVHMDWVTPLPPGGHRSFNACLVLVDSYTIISDRAPKFTSALWTNLHTLFGTKISFSIAYHLKADGLAEIMIQNSEDIIRGFCAYGIEFKDFDGFTHDWCTLLTALELAYKTSIHSSTRKKLAENTTNARKRLKSKTSL</sequence>
<evidence type="ECO:0008006" key="3">
    <source>
        <dbReference type="Google" id="ProtNLM"/>
    </source>
</evidence>
<dbReference type="SUPFAM" id="SSF53098">
    <property type="entry name" value="Ribonuclease H-like"/>
    <property type="match status" value="1"/>
</dbReference>
<protein>
    <recommendedName>
        <fullName evidence="3">Integrase catalytic domain-containing protein</fullName>
    </recommendedName>
</protein>
<proteinExistence type="predicted"/>